<evidence type="ECO:0000256" key="6">
    <source>
        <dbReference type="SAM" id="Phobius"/>
    </source>
</evidence>
<dbReference type="PANTHER" id="PTHR38459:SF5">
    <property type="entry name" value="CELL WALL TEICHOIC ACID GLYCOSYLATION PROTEIN GTCA"/>
    <property type="match status" value="1"/>
</dbReference>
<name>A0ABV5WKJ7_9BACI</name>
<evidence type="ECO:0000259" key="7">
    <source>
        <dbReference type="Pfam" id="PF04138"/>
    </source>
</evidence>
<evidence type="ECO:0000256" key="3">
    <source>
        <dbReference type="ARBA" id="ARBA00022692"/>
    </source>
</evidence>
<evidence type="ECO:0000256" key="5">
    <source>
        <dbReference type="ARBA" id="ARBA00023136"/>
    </source>
</evidence>
<dbReference type="PANTHER" id="PTHR38459">
    <property type="entry name" value="PROPHAGE BACTOPRENOL-LINKED GLUCOSE TRANSLOCASE HOMOLOG"/>
    <property type="match status" value="1"/>
</dbReference>
<organism evidence="8 9">
    <name type="scientific">Ectobacillus funiculus</name>
    <dbReference type="NCBI Taxonomy" id="137993"/>
    <lineage>
        <taxon>Bacteria</taxon>
        <taxon>Bacillati</taxon>
        <taxon>Bacillota</taxon>
        <taxon>Bacilli</taxon>
        <taxon>Bacillales</taxon>
        <taxon>Bacillaceae</taxon>
        <taxon>Ectobacillus</taxon>
    </lineage>
</organism>
<dbReference type="Proteomes" id="UP001589609">
    <property type="component" value="Unassembled WGS sequence"/>
</dbReference>
<keyword evidence="9" id="KW-1185">Reference proteome</keyword>
<comment type="caution">
    <text evidence="8">The sequence shown here is derived from an EMBL/GenBank/DDBJ whole genome shotgun (WGS) entry which is preliminary data.</text>
</comment>
<feature type="transmembrane region" description="Helical" evidence="6">
    <location>
        <begin position="74"/>
        <end position="98"/>
    </location>
</feature>
<dbReference type="InterPro" id="IPR007267">
    <property type="entry name" value="GtrA_DPMS_TM"/>
</dbReference>
<evidence type="ECO:0000256" key="2">
    <source>
        <dbReference type="ARBA" id="ARBA00009399"/>
    </source>
</evidence>
<dbReference type="RefSeq" id="WP_379951332.1">
    <property type="nucleotide sequence ID" value="NZ_JBHMAF010000187.1"/>
</dbReference>
<comment type="subcellular location">
    <subcellularLocation>
        <location evidence="1">Membrane</location>
        <topology evidence="1">Multi-pass membrane protein</topology>
    </subcellularLocation>
</comment>
<reference evidence="8 9" key="1">
    <citation type="submission" date="2024-09" db="EMBL/GenBank/DDBJ databases">
        <authorList>
            <person name="Sun Q."/>
            <person name="Mori K."/>
        </authorList>
    </citation>
    <scope>NUCLEOTIDE SEQUENCE [LARGE SCALE GENOMIC DNA]</scope>
    <source>
        <strain evidence="8 9">JCM 11201</strain>
    </source>
</reference>
<evidence type="ECO:0000256" key="4">
    <source>
        <dbReference type="ARBA" id="ARBA00022989"/>
    </source>
</evidence>
<dbReference type="EMBL" id="JBHMAF010000187">
    <property type="protein sequence ID" value="MFB9761095.1"/>
    <property type="molecule type" value="Genomic_DNA"/>
</dbReference>
<comment type="similarity">
    <text evidence="2">Belongs to the GtrA family.</text>
</comment>
<sequence>MDSKREVILYVVFGVLTTAINIVTYLFCTKLLQIEYKLATTIAWIVSVLFAFVTNKLYVFRSKEPSMRFVLKEMFLFFIARLFSYGLDIGTMLLLVAQLHMNDFIAKCVANVVVILVNYFISKYVIFKKQVSHG</sequence>
<feature type="transmembrane region" description="Helical" evidence="6">
    <location>
        <begin position="104"/>
        <end position="121"/>
    </location>
</feature>
<proteinExistence type="inferred from homology"/>
<keyword evidence="4 6" id="KW-1133">Transmembrane helix</keyword>
<evidence type="ECO:0000313" key="9">
    <source>
        <dbReference type="Proteomes" id="UP001589609"/>
    </source>
</evidence>
<keyword evidence="3 6" id="KW-0812">Transmembrane</keyword>
<keyword evidence="5 6" id="KW-0472">Membrane</keyword>
<feature type="transmembrane region" description="Helical" evidence="6">
    <location>
        <begin position="34"/>
        <end position="53"/>
    </location>
</feature>
<evidence type="ECO:0000256" key="1">
    <source>
        <dbReference type="ARBA" id="ARBA00004141"/>
    </source>
</evidence>
<evidence type="ECO:0000313" key="8">
    <source>
        <dbReference type="EMBL" id="MFB9761095.1"/>
    </source>
</evidence>
<feature type="transmembrane region" description="Helical" evidence="6">
    <location>
        <begin position="7"/>
        <end position="28"/>
    </location>
</feature>
<dbReference type="InterPro" id="IPR051401">
    <property type="entry name" value="GtrA_CellWall_Glycosyl"/>
</dbReference>
<accession>A0ABV5WKJ7</accession>
<gene>
    <name evidence="8" type="ORF">ACFFMS_22865</name>
</gene>
<protein>
    <submittedName>
        <fullName evidence="8">GtrA family protein</fullName>
    </submittedName>
</protein>
<dbReference type="Pfam" id="PF04138">
    <property type="entry name" value="GtrA_DPMS_TM"/>
    <property type="match status" value="1"/>
</dbReference>
<feature type="domain" description="GtrA/DPMS transmembrane" evidence="7">
    <location>
        <begin position="10"/>
        <end position="127"/>
    </location>
</feature>